<feature type="region of interest" description="Disordered" evidence="6">
    <location>
        <begin position="221"/>
        <end position="283"/>
    </location>
</feature>
<keyword evidence="8" id="KW-0732">Signal</keyword>
<name>A0A210QAI7_MIZYE</name>
<evidence type="ECO:0000256" key="7">
    <source>
        <dbReference type="SAM" id="Phobius"/>
    </source>
</evidence>
<organism evidence="11 12">
    <name type="scientific">Mizuhopecten yessoensis</name>
    <name type="common">Japanese scallop</name>
    <name type="synonym">Patinopecten yessoensis</name>
    <dbReference type="NCBI Taxonomy" id="6573"/>
    <lineage>
        <taxon>Eukaryota</taxon>
        <taxon>Metazoa</taxon>
        <taxon>Spiralia</taxon>
        <taxon>Lophotrochozoa</taxon>
        <taxon>Mollusca</taxon>
        <taxon>Bivalvia</taxon>
        <taxon>Autobranchia</taxon>
        <taxon>Pteriomorphia</taxon>
        <taxon>Pectinida</taxon>
        <taxon>Pectinoidea</taxon>
        <taxon>Pectinidae</taxon>
        <taxon>Mizuhopecten</taxon>
    </lineage>
</organism>
<keyword evidence="4" id="KW-0904">Protein phosphatase</keyword>
<evidence type="ECO:0000256" key="2">
    <source>
        <dbReference type="ARBA" id="ARBA00013064"/>
    </source>
</evidence>
<dbReference type="CDD" id="cd00047">
    <property type="entry name" value="PTPc"/>
    <property type="match status" value="1"/>
</dbReference>
<dbReference type="SUPFAM" id="SSF52799">
    <property type="entry name" value="(Phosphotyrosine protein) phosphatases II"/>
    <property type="match status" value="2"/>
</dbReference>
<keyword evidence="11" id="KW-0675">Receptor</keyword>
<keyword evidence="3" id="KW-0378">Hydrolase</keyword>
<dbReference type="PROSITE" id="PS50056">
    <property type="entry name" value="TYR_PHOSPHATASE_2"/>
    <property type="match status" value="2"/>
</dbReference>
<comment type="catalytic activity">
    <reaction evidence="5">
        <text>O-phospho-L-tyrosyl-[protein] + H2O = L-tyrosyl-[protein] + phosphate</text>
        <dbReference type="Rhea" id="RHEA:10684"/>
        <dbReference type="Rhea" id="RHEA-COMP:10136"/>
        <dbReference type="Rhea" id="RHEA-COMP:20101"/>
        <dbReference type="ChEBI" id="CHEBI:15377"/>
        <dbReference type="ChEBI" id="CHEBI:43474"/>
        <dbReference type="ChEBI" id="CHEBI:46858"/>
        <dbReference type="ChEBI" id="CHEBI:61978"/>
        <dbReference type="EC" id="3.1.3.48"/>
    </reaction>
</comment>
<feature type="compositionally biased region" description="Low complexity" evidence="6">
    <location>
        <begin position="507"/>
        <end position="519"/>
    </location>
</feature>
<dbReference type="PROSITE" id="PS00383">
    <property type="entry name" value="TYR_PHOSPHATASE_1"/>
    <property type="match status" value="1"/>
</dbReference>
<evidence type="ECO:0000256" key="3">
    <source>
        <dbReference type="ARBA" id="ARBA00022801"/>
    </source>
</evidence>
<dbReference type="InterPro" id="IPR000387">
    <property type="entry name" value="Tyr_Pase_dom"/>
</dbReference>
<dbReference type="InterPro" id="IPR003595">
    <property type="entry name" value="Tyr_Pase_cat"/>
</dbReference>
<evidence type="ECO:0000313" key="12">
    <source>
        <dbReference type="Proteomes" id="UP000242188"/>
    </source>
</evidence>
<proteinExistence type="inferred from homology"/>
<evidence type="ECO:0000256" key="5">
    <source>
        <dbReference type="ARBA" id="ARBA00051722"/>
    </source>
</evidence>
<evidence type="ECO:0000256" key="4">
    <source>
        <dbReference type="ARBA" id="ARBA00022912"/>
    </source>
</evidence>
<dbReference type="InterPro" id="IPR029021">
    <property type="entry name" value="Prot-tyrosine_phosphatase-like"/>
</dbReference>
<dbReference type="OrthoDB" id="10253954at2759"/>
<dbReference type="Gene3D" id="3.90.190.10">
    <property type="entry name" value="Protein tyrosine phosphatase superfamily"/>
    <property type="match status" value="2"/>
</dbReference>
<dbReference type="PANTHER" id="PTHR19134">
    <property type="entry name" value="RECEPTOR-TYPE TYROSINE-PROTEIN PHOSPHATASE"/>
    <property type="match status" value="1"/>
</dbReference>
<dbReference type="STRING" id="6573.A0A210QAI7"/>
<dbReference type="InterPro" id="IPR016130">
    <property type="entry name" value="Tyr_Pase_AS"/>
</dbReference>
<keyword evidence="7" id="KW-1133">Transmembrane helix</keyword>
<evidence type="ECO:0000259" key="10">
    <source>
        <dbReference type="PROSITE" id="PS50056"/>
    </source>
</evidence>
<feature type="domain" description="Tyrosine-protein phosphatase" evidence="9">
    <location>
        <begin position="1016"/>
        <end position="1269"/>
    </location>
</feature>
<keyword evidence="12" id="KW-1185">Reference proteome</keyword>
<dbReference type="FunFam" id="3.90.190.10:FF:000102">
    <property type="entry name" value="Receptor-type tyrosine-protein phosphatase"/>
    <property type="match status" value="1"/>
</dbReference>
<dbReference type="GO" id="GO:0004725">
    <property type="term" value="F:protein tyrosine phosphatase activity"/>
    <property type="evidence" value="ECO:0007669"/>
    <property type="project" value="UniProtKB-EC"/>
</dbReference>
<comment type="similarity">
    <text evidence="1">Belongs to the protein-tyrosine phosphatase family.</text>
</comment>
<protein>
    <recommendedName>
        <fullName evidence="2">protein-tyrosine-phosphatase</fullName>
        <ecNumber evidence="2">3.1.3.48</ecNumber>
    </recommendedName>
</protein>
<dbReference type="Gene3D" id="2.170.300.10">
    <property type="entry name" value="Tie2 ligand-binding domain superfamily"/>
    <property type="match status" value="1"/>
</dbReference>
<dbReference type="Proteomes" id="UP000242188">
    <property type="component" value="Unassembled WGS sequence"/>
</dbReference>
<feature type="chain" id="PRO_5012713272" description="protein-tyrosine-phosphatase" evidence="8">
    <location>
        <begin position="21"/>
        <end position="1293"/>
    </location>
</feature>
<keyword evidence="7" id="KW-0472">Membrane</keyword>
<feature type="domain" description="Tyrosine-protein phosphatase" evidence="9">
    <location>
        <begin position="733"/>
        <end position="987"/>
    </location>
</feature>
<gene>
    <name evidence="11" type="ORF">KP79_PYT09053</name>
</gene>
<dbReference type="SMART" id="SM00404">
    <property type="entry name" value="PTPc_motif"/>
    <property type="match status" value="2"/>
</dbReference>
<evidence type="ECO:0000259" key="9">
    <source>
        <dbReference type="PROSITE" id="PS50055"/>
    </source>
</evidence>
<dbReference type="InterPro" id="IPR000242">
    <property type="entry name" value="PTP_cat"/>
</dbReference>
<accession>A0A210QAI7</accession>
<dbReference type="PROSITE" id="PS50055">
    <property type="entry name" value="TYR_PHOSPHATASE_PTP"/>
    <property type="match status" value="2"/>
</dbReference>
<feature type="domain" description="Tyrosine specific protein phosphatases" evidence="10">
    <location>
        <begin position="907"/>
        <end position="978"/>
    </location>
</feature>
<feature type="transmembrane region" description="Helical" evidence="7">
    <location>
        <begin position="612"/>
        <end position="636"/>
    </location>
</feature>
<comment type="caution">
    <text evidence="11">The sequence shown here is derived from an EMBL/GenBank/DDBJ whole genome shotgun (WGS) entry which is preliminary data.</text>
</comment>
<dbReference type="InterPro" id="IPR050348">
    <property type="entry name" value="Protein-Tyr_Phosphatase"/>
</dbReference>
<evidence type="ECO:0000313" key="11">
    <source>
        <dbReference type="EMBL" id="OWF45753.1"/>
    </source>
</evidence>
<dbReference type="SMART" id="SM00194">
    <property type="entry name" value="PTPc"/>
    <property type="match status" value="2"/>
</dbReference>
<feature type="signal peptide" evidence="8">
    <location>
        <begin position="1"/>
        <end position="20"/>
    </location>
</feature>
<dbReference type="Pfam" id="PF00102">
    <property type="entry name" value="Y_phosphatase"/>
    <property type="match status" value="2"/>
</dbReference>
<keyword evidence="7" id="KW-0812">Transmembrane</keyword>
<evidence type="ECO:0000256" key="6">
    <source>
        <dbReference type="SAM" id="MobiDB-lite"/>
    </source>
</evidence>
<evidence type="ECO:0000256" key="8">
    <source>
        <dbReference type="SAM" id="SignalP"/>
    </source>
</evidence>
<evidence type="ECO:0000256" key="1">
    <source>
        <dbReference type="ARBA" id="ARBA00009580"/>
    </source>
</evidence>
<dbReference type="PRINTS" id="PR00700">
    <property type="entry name" value="PRTYPHPHTASE"/>
</dbReference>
<feature type="domain" description="Tyrosine specific protein phosphatases" evidence="10">
    <location>
        <begin position="1185"/>
        <end position="1260"/>
    </location>
</feature>
<dbReference type="PANTHER" id="PTHR19134:SF562">
    <property type="entry name" value="PROTEIN-TYROSINE-PHOSPHATASE"/>
    <property type="match status" value="1"/>
</dbReference>
<sequence>MLGCRMCLGFLLLILNTSQALDVDTSKFEKLVVLPRSNKISSVEQAADGDTATCIQYRRPRKNARVWIDLRGLHNVHRVIVRHSGIDSNSDLQMMKNIQIKLSDTTSASNKKNCFTNYDDIPSDGAMDTNTSCVLQSARSVYVIRPTELRFCEVEVYGCVSGRWGAACEHTCGACAAGDTCDSVTGNCPGECAKGWNGYLCNIATLTTTATTITPIITSPPTTKTTTTTTTMTSPTTAKSKTSSSTTTTTPIITSPPTTKTTTTMTSPTTAKSKRSSSTTTTTTTIATAHLTTKVPKINMTSLPKTSTITVNTTVATTDTNISQDMLSSSPPDAATTVSAVTSAISGQTEHTSGMTSTVPKQTSGSFLFVTEDERTTQSTSTIDGSRLNMSSSFPSTFSSVTSGNTQVGSTSDTRAIMTSPTDVSDVQTTGSNKVNESTSMFLDVSHSTTEESTNVIDIDGYTEETATSYDEASEDFNSSHIQNVTSNPNVFWNTLDDDSGTTLMLSSPVEESSSPTTTMDVDWSGDGTDESRNDSLVTTQDLDSVTSEMHISEIVTENVWSFTVTEVSSTVFFSDDVTKSSQVVREVELTAPNGKETSGMDCEGFSCSKNYLVVLIAVVVALLLFSTLIITVYMYRRRVRQKRSHDFEKGDSFKGFNGLPLPDIAAAAKTYGSNGDITTTKVDDTEDKDDCDFNTSLLASCNLSSFSPSQAKSTPVGDIQDHLTIMKDRALFNKNFMSLSGADISPCSIGTSNENSRKNRYVNITTFDHSRVALTSNDEEENYYINASYIDSFEQPKAYIATQGPLKHTVGDFWRMIWKERSEKIVMLTELQENEKIKCVQYWPDENKKMSVDNLTITMENEYHFPVYKLRSFYITDSQSQESRKVTQFQFTAWPDHGVPEAFPLIMFHDRVTSQHSDMTGPMVVHCSAGVGRTGTFIAIDALSEQGRKTGHVTIHLFVEYMRRCRPRMVQTLNQYVFLHYTLMEMFLSPESLVKAENLREKWKINSNGVNKHTNQERFKRLQQLRLRYGGEAYSAAHQEHNSRRNGTTVLPVDDYRVKLDDGEEDYINAVTLPNLGSKPDYIVTEIPLSSTTEQFWQMIHEQECNVIVCLDHPLDEPGVYVLPGTEQEKTYGAFSVRHKDTVLGPHDIERKAYILTRDKEENEVAVFYLSTWNTEDQLPPTCASLISLHQETQKWQEDRGHSRVTVVCRDGAERCGLYCAVCNIVECIDWYNRVDIFRSVRHLQIRRPEVIQSQVQYSYCFDVAVAYTDTSDGTCIKLPDDTIVVSPTTLV</sequence>
<dbReference type="EC" id="3.1.3.48" evidence="2"/>
<reference evidence="11 12" key="1">
    <citation type="journal article" date="2017" name="Nat. Ecol. Evol.">
        <title>Scallop genome provides insights into evolution of bilaterian karyotype and development.</title>
        <authorList>
            <person name="Wang S."/>
            <person name="Zhang J."/>
            <person name="Jiao W."/>
            <person name="Li J."/>
            <person name="Xun X."/>
            <person name="Sun Y."/>
            <person name="Guo X."/>
            <person name="Huan P."/>
            <person name="Dong B."/>
            <person name="Zhang L."/>
            <person name="Hu X."/>
            <person name="Sun X."/>
            <person name="Wang J."/>
            <person name="Zhao C."/>
            <person name="Wang Y."/>
            <person name="Wang D."/>
            <person name="Huang X."/>
            <person name="Wang R."/>
            <person name="Lv J."/>
            <person name="Li Y."/>
            <person name="Zhang Z."/>
            <person name="Liu B."/>
            <person name="Lu W."/>
            <person name="Hui Y."/>
            <person name="Liang J."/>
            <person name="Zhou Z."/>
            <person name="Hou R."/>
            <person name="Li X."/>
            <person name="Liu Y."/>
            <person name="Li H."/>
            <person name="Ning X."/>
            <person name="Lin Y."/>
            <person name="Zhao L."/>
            <person name="Xing Q."/>
            <person name="Dou J."/>
            <person name="Li Y."/>
            <person name="Mao J."/>
            <person name="Guo H."/>
            <person name="Dou H."/>
            <person name="Li T."/>
            <person name="Mu C."/>
            <person name="Jiang W."/>
            <person name="Fu Q."/>
            <person name="Fu X."/>
            <person name="Miao Y."/>
            <person name="Liu J."/>
            <person name="Yu Q."/>
            <person name="Li R."/>
            <person name="Liao H."/>
            <person name="Li X."/>
            <person name="Kong Y."/>
            <person name="Jiang Z."/>
            <person name="Chourrout D."/>
            <person name="Li R."/>
            <person name="Bao Z."/>
        </authorList>
    </citation>
    <scope>NUCLEOTIDE SEQUENCE [LARGE SCALE GENOMIC DNA]</scope>
    <source>
        <strain evidence="11 12">PY_sf001</strain>
    </source>
</reference>
<dbReference type="EMBL" id="NEDP02004406">
    <property type="protein sequence ID" value="OWF45753.1"/>
    <property type="molecule type" value="Genomic_DNA"/>
</dbReference>
<feature type="region of interest" description="Disordered" evidence="6">
    <location>
        <begin position="507"/>
        <end position="535"/>
    </location>
</feature>